<dbReference type="Proteomes" id="UP000004394">
    <property type="component" value="Unassembled WGS sequence"/>
</dbReference>
<dbReference type="PANTHER" id="PTHR22916">
    <property type="entry name" value="GLYCOSYLTRANSFERASE"/>
    <property type="match status" value="1"/>
</dbReference>
<dbReference type="HOGENOM" id="CLU_025996_4_4_10"/>
<dbReference type="AlphaFoldDB" id="E0NTE6"/>
<comment type="caution">
    <text evidence="2">The sequence shown here is derived from an EMBL/GenBank/DDBJ whole genome shotgun (WGS) entry which is preliminary data.</text>
</comment>
<name>E0NTE6_9BACT</name>
<dbReference type="eggNOG" id="COG0463">
    <property type="taxonomic scope" value="Bacteria"/>
</dbReference>
<organism evidence="2 3">
    <name type="scientific">Hoylesella marshii DSM 16973 = JCM 13450</name>
    <dbReference type="NCBI Taxonomy" id="862515"/>
    <lineage>
        <taxon>Bacteria</taxon>
        <taxon>Pseudomonadati</taxon>
        <taxon>Bacteroidota</taxon>
        <taxon>Bacteroidia</taxon>
        <taxon>Bacteroidales</taxon>
        <taxon>Prevotellaceae</taxon>
        <taxon>Hoylesella</taxon>
    </lineage>
</organism>
<dbReference type="EC" id="2.4.-.-" evidence="2"/>
<dbReference type="InterPro" id="IPR029044">
    <property type="entry name" value="Nucleotide-diphossugar_trans"/>
</dbReference>
<evidence type="ECO:0000313" key="3">
    <source>
        <dbReference type="Proteomes" id="UP000004394"/>
    </source>
</evidence>
<dbReference type="RefSeq" id="WP_006949554.1">
    <property type="nucleotide sequence ID" value="NZ_BAJI01000002.1"/>
</dbReference>
<dbReference type="OrthoDB" id="199095at2"/>
<dbReference type="STRING" id="862515.HMPREF0658_1448"/>
<feature type="domain" description="Glycosyltransferase 2-like" evidence="1">
    <location>
        <begin position="13"/>
        <end position="141"/>
    </location>
</feature>
<dbReference type="InterPro" id="IPR001173">
    <property type="entry name" value="Glyco_trans_2-like"/>
</dbReference>
<dbReference type="PANTHER" id="PTHR22916:SF3">
    <property type="entry name" value="UDP-GLCNAC:BETAGAL BETA-1,3-N-ACETYLGLUCOSAMINYLTRANSFERASE-LIKE PROTEIN 1"/>
    <property type="match status" value="1"/>
</dbReference>
<accession>E0NTE6</accession>
<keyword evidence="3" id="KW-1185">Reference proteome</keyword>
<dbReference type="Pfam" id="PF00535">
    <property type="entry name" value="Glycos_transf_2"/>
    <property type="match status" value="1"/>
</dbReference>
<dbReference type="Gene3D" id="3.90.550.10">
    <property type="entry name" value="Spore Coat Polysaccharide Biosynthesis Protein SpsA, Chain A"/>
    <property type="match status" value="1"/>
</dbReference>
<protein>
    <submittedName>
        <fullName evidence="2">Glycosyltransferase, group 2 family protein</fullName>
        <ecNumber evidence="2">2.4.-.-</ecNumber>
    </submittedName>
</protein>
<keyword evidence="2" id="KW-0328">Glycosyltransferase</keyword>
<keyword evidence="2" id="KW-0808">Transferase</keyword>
<dbReference type="GO" id="GO:0016758">
    <property type="term" value="F:hexosyltransferase activity"/>
    <property type="evidence" value="ECO:0007669"/>
    <property type="project" value="UniProtKB-ARBA"/>
</dbReference>
<evidence type="ECO:0000313" key="2">
    <source>
        <dbReference type="EMBL" id="EFM01613.1"/>
    </source>
</evidence>
<evidence type="ECO:0000259" key="1">
    <source>
        <dbReference type="Pfam" id="PF00535"/>
    </source>
</evidence>
<dbReference type="EMBL" id="AEEI01000049">
    <property type="protein sequence ID" value="EFM01613.1"/>
    <property type="molecule type" value="Genomic_DNA"/>
</dbReference>
<proteinExistence type="predicted"/>
<reference evidence="2" key="1">
    <citation type="submission" date="2010-07" db="EMBL/GenBank/DDBJ databases">
        <authorList>
            <person name="Muzny D."/>
            <person name="Qin X."/>
            <person name="Deng J."/>
            <person name="Jiang H."/>
            <person name="Liu Y."/>
            <person name="Qu J."/>
            <person name="Song X.-Z."/>
            <person name="Zhang L."/>
            <person name="Thornton R."/>
            <person name="Coyle M."/>
            <person name="Francisco L."/>
            <person name="Jackson L."/>
            <person name="Javaid M."/>
            <person name="Korchina V."/>
            <person name="Kovar C."/>
            <person name="Mata R."/>
            <person name="Mathew T."/>
            <person name="Ngo R."/>
            <person name="Nguyen L."/>
            <person name="Nguyen N."/>
            <person name="Okwuonu G."/>
            <person name="Ongeri F."/>
            <person name="Pham C."/>
            <person name="Simmons D."/>
            <person name="Wilczek-Boney K."/>
            <person name="Hale W."/>
            <person name="Jakkamsetti A."/>
            <person name="Pham P."/>
            <person name="Ruth R."/>
            <person name="San Lucas F."/>
            <person name="Warren J."/>
            <person name="Zhang J."/>
            <person name="Zhao Z."/>
            <person name="Zhou C."/>
            <person name="Zhu D."/>
            <person name="Lee S."/>
            <person name="Bess C."/>
            <person name="Blankenburg K."/>
            <person name="Forbes L."/>
            <person name="Fu Q."/>
            <person name="Gubbala S."/>
            <person name="Hirani K."/>
            <person name="Jayaseelan J.C."/>
            <person name="Lara F."/>
            <person name="Munidasa M."/>
            <person name="Palculict T."/>
            <person name="Patil S."/>
            <person name="Pu L.-L."/>
            <person name="Saada N."/>
            <person name="Tang L."/>
            <person name="Weissenberger G."/>
            <person name="Zhu Y."/>
            <person name="Hemphill L."/>
            <person name="Shang Y."/>
            <person name="Youmans B."/>
            <person name="Ayvaz T."/>
            <person name="Ross M."/>
            <person name="Santibanez J."/>
            <person name="Aqrawi P."/>
            <person name="Gross S."/>
            <person name="Joshi V."/>
            <person name="Fowler G."/>
            <person name="Nazareth L."/>
            <person name="Reid J."/>
            <person name="Worley K."/>
            <person name="Petrosino J."/>
            <person name="Highlander S."/>
            <person name="Gibbs R."/>
        </authorList>
    </citation>
    <scope>NUCLEOTIDE SEQUENCE [LARGE SCALE GENOMIC DNA]</scope>
    <source>
        <strain evidence="2">DSM 16973</strain>
    </source>
</reference>
<sequence length="311" mass="36287">MTDTPVVTIQCLVYNHEPYLRQCLDGFVMQKTNFPYEAIVHDDCSTDQSAAIIREYAEKYPDIIKPIYESENQYSKKHGRLAEIMNEHTRGKYVAFCEGDDYWTDPDKLQKQVEILEKDDSITMVYTGFNTVDFNSKPIIRPNHEYIKQHAPSGDIFGILMERNYVMTLTMCIRREILHTDSYLQSPFKYDYTVACDAALHGKVIFLPAETGCYRKNPDSIMNTSGKEVGQHLLQVFRHYALLFVTTATGMTRSRYKRIQVIHHILKFIIQCDVPFLHTFLKKSHSTIPYFVFGYAKLTRLFRRVYNKIAP</sequence>
<dbReference type="BioCyc" id="PMAR862515-HMP:GMOO-1471-MONOMER"/>
<gene>
    <name evidence="2" type="ORF">HMPREF0658_1448</name>
</gene>
<dbReference type="SUPFAM" id="SSF53448">
    <property type="entry name" value="Nucleotide-diphospho-sugar transferases"/>
    <property type="match status" value="1"/>
</dbReference>